<gene>
    <name evidence="1" type="ORF">G1X09_21900</name>
</gene>
<reference evidence="1" key="1">
    <citation type="journal article" date="2018" name="Genome Biol.">
        <title>SKESA: strategic k-mer extension for scrupulous assemblies.</title>
        <authorList>
            <person name="Souvorov A."/>
            <person name="Agarwala R."/>
            <person name="Lipman D.J."/>
        </authorList>
    </citation>
    <scope>NUCLEOTIDE SEQUENCE</scope>
    <source>
        <strain evidence="1">SL1344</strain>
    </source>
</reference>
<reference evidence="1" key="2">
    <citation type="submission" date="2019-01" db="EMBL/GenBank/DDBJ databases">
        <authorList>
            <consortium name="NCBI Pathogen Detection Project"/>
        </authorList>
    </citation>
    <scope>NUCLEOTIDE SEQUENCE</scope>
    <source>
        <strain evidence="1">SL1344</strain>
    </source>
</reference>
<organism evidence="1">
    <name type="scientific">Salmonella typhimurium (strain SL1344)</name>
    <dbReference type="NCBI Taxonomy" id="216597"/>
    <lineage>
        <taxon>Bacteria</taxon>
        <taxon>Pseudomonadati</taxon>
        <taxon>Pseudomonadota</taxon>
        <taxon>Gammaproteobacteria</taxon>
        <taxon>Enterobacterales</taxon>
        <taxon>Enterobacteriaceae</taxon>
        <taxon>Salmonella</taxon>
    </lineage>
</organism>
<proteinExistence type="predicted"/>
<dbReference type="AlphaFoldDB" id="A0A718RCM9"/>
<name>A0A718RCM9_SALTS</name>
<accession>A0A718RCM9</accession>
<sequence length="70" mass="8071">MYCTREYSGRSGFWLSRIDLIFVSDMNTSERCKQWYKRNVLCICITACGHILRQDMNPPGITGKGQINGH</sequence>
<comment type="caution">
    <text evidence="1">The sequence shown here is derived from an EMBL/GenBank/DDBJ whole genome shotgun (WGS) entry which is preliminary data.</text>
</comment>
<evidence type="ECO:0000313" key="1">
    <source>
        <dbReference type="EMBL" id="HAD6703888.1"/>
    </source>
</evidence>
<protein>
    <submittedName>
        <fullName evidence="1">Uncharacterized protein</fullName>
    </submittedName>
</protein>
<dbReference type="EMBL" id="DAAPLQ010000017">
    <property type="protein sequence ID" value="HAD6703888.1"/>
    <property type="molecule type" value="Genomic_DNA"/>
</dbReference>